<comment type="similarity">
    <text evidence="2">Belongs to the CDP-glycerol glycerophosphotransferase family.</text>
</comment>
<comment type="caution">
    <text evidence="8">The sequence shown here is derived from an EMBL/GenBank/DDBJ whole genome shotgun (WGS) entry which is preliminary data.</text>
</comment>
<dbReference type="PANTHER" id="PTHR37316:SF3">
    <property type="entry name" value="TEICHOIC ACID GLYCEROL-PHOSPHATE TRANSFERASE"/>
    <property type="match status" value="1"/>
</dbReference>
<keyword evidence="4" id="KW-0808">Transferase</keyword>
<dbReference type="GO" id="GO:0019350">
    <property type="term" value="P:teichoic acid biosynthetic process"/>
    <property type="evidence" value="ECO:0007669"/>
    <property type="project" value="UniProtKB-KW"/>
</dbReference>
<dbReference type="AlphaFoldDB" id="A0A1S2D0B8"/>
<keyword evidence="7" id="KW-0812">Transmembrane</keyword>
<dbReference type="InterPro" id="IPR043149">
    <property type="entry name" value="TagF_N"/>
</dbReference>
<comment type="subcellular location">
    <subcellularLocation>
        <location evidence="1">Cell membrane</location>
        <topology evidence="1">Peripheral membrane protein</topology>
    </subcellularLocation>
</comment>
<dbReference type="SUPFAM" id="SSF53756">
    <property type="entry name" value="UDP-Glycosyltransferase/glycogen phosphorylase"/>
    <property type="match status" value="1"/>
</dbReference>
<dbReference type="Gene3D" id="3.40.50.12580">
    <property type="match status" value="1"/>
</dbReference>
<protein>
    <recommendedName>
        <fullName evidence="10">Teichoic acid biosynthesis protein F</fullName>
    </recommendedName>
</protein>
<keyword evidence="6 7" id="KW-0472">Membrane</keyword>
<evidence type="ECO:0000256" key="7">
    <source>
        <dbReference type="SAM" id="Phobius"/>
    </source>
</evidence>
<accession>A0A1S2D0B8</accession>
<dbReference type="Proteomes" id="UP000179934">
    <property type="component" value="Unassembled WGS sequence"/>
</dbReference>
<evidence type="ECO:0000256" key="1">
    <source>
        <dbReference type="ARBA" id="ARBA00004202"/>
    </source>
</evidence>
<evidence type="ECO:0000256" key="3">
    <source>
        <dbReference type="ARBA" id="ARBA00022475"/>
    </source>
</evidence>
<evidence type="ECO:0000256" key="6">
    <source>
        <dbReference type="ARBA" id="ARBA00023136"/>
    </source>
</evidence>
<evidence type="ECO:0000313" key="9">
    <source>
        <dbReference type="Proteomes" id="UP000179934"/>
    </source>
</evidence>
<keyword evidence="3" id="KW-1003">Cell membrane</keyword>
<organism evidence="8 9">
    <name type="scientific">Aeromonas sobria</name>
    <dbReference type="NCBI Taxonomy" id="646"/>
    <lineage>
        <taxon>Bacteria</taxon>
        <taxon>Pseudomonadati</taxon>
        <taxon>Pseudomonadota</taxon>
        <taxon>Gammaproteobacteria</taxon>
        <taxon>Aeromonadales</taxon>
        <taxon>Aeromonadaceae</taxon>
        <taxon>Aeromonas</taxon>
    </lineage>
</organism>
<evidence type="ECO:0000256" key="5">
    <source>
        <dbReference type="ARBA" id="ARBA00022944"/>
    </source>
</evidence>
<dbReference type="Gene3D" id="3.40.50.11820">
    <property type="match status" value="1"/>
</dbReference>
<dbReference type="STRING" id="646.BJD16_03580"/>
<dbReference type="RefSeq" id="WP_042018632.1">
    <property type="nucleotide sequence ID" value="NZ_CDBW01000006.1"/>
</dbReference>
<gene>
    <name evidence="8" type="ORF">BJD16_03580</name>
</gene>
<keyword evidence="7" id="KW-1133">Transmembrane helix</keyword>
<dbReference type="InterPro" id="IPR007554">
    <property type="entry name" value="Glycerophosphate_synth"/>
</dbReference>
<keyword evidence="5" id="KW-0777">Teichoic acid biosynthesis</keyword>
<name>A0A1S2D0B8_AERSO</name>
<dbReference type="InterPro" id="IPR051612">
    <property type="entry name" value="Teichoic_Acid_Biosynth"/>
</dbReference>
<evidence type="ECO:0000256" key="4">
    <source>
        <dbReference type="ARBA" id="ARBA00022679"/>
    </source>
</evidence>
<dbReference type="GO" id="GO:0047355">
    <property type="term" value="F:CDP-glycerol glycerophosphotransferase activity"/>
    <property type="evidence" value="ECO:0007669"/>
    <property type="project" value="InterPro"/>
</dbReference>
<evidence type="ECO:0008006" key="10">
    <source>
        <dbReference type="Google" id="ProtNLM"/>
    </source>
</evidence>
<dbReference type="InterPro" id="IPR043148">
    <property type="entry name" value="TagF_C"/>
</dbReference>
<reference evidence="8 9" key="1">
    <citation type="submission" date="2016-09" db="EMBL/GenBank/DDBJ databases">
        <title>Draft Genome Sequence of Aeromonas sobria Strain 08005, Isolated from Sick Rana catesbeiana.</title>
        <authorList>
            <person name="Yang Q."/>
        </authorList>
    </citation>
    <scope>NUCLEOTIDE SEQUENCE [LARGE SCALE GENOMIC DNA]</scope>
    <source>
        <strain evidence="8 9">08005</strain>
    </source>
</reference>
<dbReference type="OrthoDB" id="5608566at2"/>
<feature type="transmembrane region" description="Helical" evidence="7">
    <location>
        <begin position="7"/>
        <end position="24"/>
    </location>
</feature>
<sequence length="391" mass="45376">MKTILQIVSRCLQFIVYGFSFLILRNKKIWVFGSFGTYNDNSRYLFEYVIHEHKDIRAIWISSDEQSVLLASRYGEAYQRHSFKGLYYALRAKVYVYAAYTRDICWYASGGAYKVNLWHGIPLKKIEFDIRTPPLVNVFHNANLVAHFKHPHAHIRHNLVLSPSQYVYEYSFKSAFRLRSEAEIVISQYPRVTKIEELAKTASVNPDAQRRITFLYAPTWRDSGGDFIASSGIDFDALERLLATFDAQLIVKLHPATKIACDLSHYQHILMANNKSDPCELMAQADCLITDYSSMYFDYMALDRPIIFFAFDKDEYLKEREFYFDYDKYTPGAKAYNSLQLITAIEDVCQGKDLELNMRRSINGIFSSFSASSNLNIYNRICLGINVNDFH</sequence>
<proteinExistence type="inferred from homology"/>
<dbReference type="GO" id="GO:0005886">
    <property type="term" value="C:plasma membrane"/>
    <property type="evidence" value="ECO:0007669"/>
    <property type="project" value="UniProtKB-SubCell"/>
</dbReference>
<dbReference type="GeneID" id="58920937"/>
<dbReference type="Pfam" id="PF04464">
    <property type="entry name" value="Glyphos_transf"/>
    <property type="match status" value="1"/>
</dbReference>
<evidence type="ECO:0000313" key="8">
    <source>
        <dbReference type="EMBL" id="OHY93351.1"/>
    </source>
</evidence>
<dbReference type="PANTHER" id="PTHR37316">
    <property type="entry name" value="TEICHOIC ACID GLYCEROL-PHOSPHATE PRIMASE"/>
    <property type="match status" value="1"/>
</dbReference>
<evidence type="ECO:0000256" key="2">
    <source>
        <dbReference type="ARBA" id="ARBA00010488"/>
    </source>
</evidence>
<dbReference type="EMBL" id="MKFU01000012">
    <property type="protein sequence ID" value="OHY93351.1"/>
    <property type="molecule type" value="Genomic_DNA"/>
</dbReference>